<dbReference type="PANTHER" id="PTHR33841:SF1">
    <property type="entry name" value="DNA METHYLTRANSFERASE A"/>
    <property type="match status" value="1"/>
</dbReference>
<dbReference type="AlphaFoldDB" id="A0A7C8FTV7"/>
<feature type="region of interest" description="Disordered" evidence="6">
    <location>
        <begin position="1"/>
        <end position="24"/>
    </location>
</feature>
<evidence type="ECO:0000256" key="2">
    <source>
        <dbReference type="ARBA" id="ARBA00022603"/>
    </source>
</evidence>
<dbReference type="GO" id="GO:0004519">
    <property type="term" value="F:endonuclease activity"/>
    <property type="evidence" value="ECO:0007669"/>
    <property type="project" value="UniProtKB-KW"/>
</dbReference>
<keyword evidence="8" id="KW-0255">Endonuclease</keyword>
<feature type="domain" description="Type II methyltransferase M.TaqI-like" evidence="7">
    <location>
        <begin position="120"/>
        <end position="320"/>
    </location>
</feature>
<dbReference type="GO" id="GO:0006304">
    <property type="term" value="P:DNA modification"/>
    <property type="evidence" value="ECO:0007669"/>
    <property type="project" value="InterPro"/>
</dbReference>
<dbReference type="SUPFAM" id="SSF53335">
    <property type="entry name" value="S-adenosyl-L-methionine-dependent methyltransferases"/>
    <property type="match status" value="1"/>
</dbReference>
<dbReference type="RefSeq" id="WP_158035330.1">
    <property type="nucleotide sequence ID" value="NZ_BAAAZV010000006.1"/>
</dbReference>
<dbReference type="InterPro" id="IPR002052">
    <property type="entry name" value="DNA_methylase_N6_adenine_CS"/>
</dbReference>
<keyword evidence="2" id="KW-0489">Methyltransferase</keyword>
<dbReference type="EC" id="2.1.1.72" evidence="1"/>
<evidence type="ECO:0000256" key="4">
    <source>
        <dbReference type="ARBA" id="ARBA00022691"/>
    </source>
</evidence>
<dbReference type="PRINTS" id="PR00507">
    <property type="entry name" value="N12N6MTFRASE"/>
</dbReference>
<evidence type="ECO:0000259" key="7">
    <source>
        <dbReference type="Pfam" id="PF07669"/>
    </source>
</evidence>
<dbReference type="PANTHER" id="PTHR33841">
    <property type="entry name" value="DNA METHYLTRANSFERASE YEEA-RELATED"/>
    <property type="match status" value="1"/>
</dbReference>
<evidence type="ECO:0000256" key="5">
    <source>
        <dbReference type="ARBA" id="ARBA00047942"/>
    </source>
</evidence>
<keyword evidence="4" id="KW-0949">S-adenosyl-L-methionine</keyword>
<reference evidence="8 9" key="1">
    <citation type="submission" date="2019-09" db="EMBL/GenBank/DDBJ databases">
        <title>Phylogeny of genus Pseudoclavibacter and closely related genus.</title>
        <authorList>
            <person name="Li Y."/>
        </authorList>
    </citation>
    <scope>NUCLEOTIDE SEQUENCE [LARGE SCALE GENOMIC DNA]</scope>
    <source>
        <strain evidence="8 9">JCM 16921</strain>
    </source>
</reference>
<dbReference type="Pfam" id="PF07669">
    <property type="entry name" value="Eco57I"/>
    <property type="match status" value="1"/>
</dbReference>
<dbReference type="GO" id="GO:0032259">
    <property type="term" value="P:methylation"/>
    <property type="evidence" value="ECO:0007669"/>
    <property type="project" value="UniProtKB-KW"/>
</dbReference>
<comment type="caution">
    <text evidence="8">The sequence shown here is derived from an EMBL/GenBank/DDBJ whole genome shotgun (WGS) entry which is preliminary data.</text>
</comment>
<keyword evidence="8" id="KW-0540">Nuclease</keyword>
<evidence type="ECO:0000256" key="3">
    <source>
        <dbReference type="ARBA" id="ARBA00022679"/>
    </source>
</evidence>
<keyword evidence="8" id="KW-0378">Hydrolase</keyword>
<keyword evidence="3" id="KW-0808">Transferase</keyword>
<evidence type="ECO:0000256" key="6">
    <source>
        <dbReference type="SAM" id="MobiDB-lite"/>
    </source>
</evidence>
<feature type="compositionally biased region" description="Basic and acidic residues" evidence="6">
    <location>
        <begin position="7"/>
        <end position="17"/>
    </location>
</feature>
<evidence type="ECO:0000313" key="8">
    <source>
        <dbReference type="EMBL" id="KAB1633552.1"/>
    </source>
</evidence>
<dbReference type="GO" id="GO:0003676">
    <property type="term" value="F:nucleic acid binding"/>
    <property type="evidence" value="ECO:0007669"/>
    <property type="project" value="InterPro"/>
</dbReference>
<dbReference type="OrthoDB" id="9782445at2"/>
<keyword evidence="9" id="KW-1185">Reference proteome</keyword>
<name>A0A7C8FTV7_9MICO</name>
<sequence length="581" mass="64772">MSIAQGEGRKRVDDRHGQSGKVTFSLGGHNPDVLTCIANLSNDEVFTPPVFAGEMLDTLADAWAEAHDGRSIWSDATVTFLDPFTKSGVFLREITKRLVDGLAEQMPDLQQRVNHILTRQVFGIGITQLTALLARRSVYCSKNATGEHSIATGFDRPWGNIWYERTEHTWVNRKRVRQANPLTGDDEVVEQVGTGRCKYCGASEAEYSRDEVLETHAYAFIHTDDISSRLAEIFGVNVHFDVIIGNPPYQLSDGGFGTSAAPIYDKFIEQAQRLHPRFLTMVVPARWYSGGKGLAAFRSAMLHDRQIVELHDFPDSRDCFPEVDVAGGICYFLWERGADRDCTVVTHTGTHTSSSVRPLLEQGADIFIRQNEALSILRKISAVDGAHRQDGSLTLEPDRRFSALVSARKPFGLASNFRGAMTETAPNDVMVVQNGGTSWANRSEISAGRDLIDRWKVLISYTSSEHAGQADKNGQKRVLSRVEVLPPGTATTETYLIAGSFESRTQADILVQYLKTKFVRFLVSQLVTTQHVTRGSFAFVPIQDFTRPWTDADLYAKYHLTEDEIAFIESMIRPMELDDNA</sequence>
<dbReference type="Gene3D" id="3.40.50.150">
    <property type="entry name" value="Vaccinia Virus protein VP39"/>
    <property type="match status" value="1"/>
</dbReference>
<protein>
    <recommendedName>
        <fullName evidence="1">site-specific DNA-methyltransferase (adenine-specific)</fullName>
        <ecNumber evidence="1">2.1.1.72</ecNumber>
    </recommendedName>
</protein>
<dbReference type="InterPro" id="IPR011639">
    <property type="entry name" value="MethylTrfase_TaqI-like_dom"/>
</dbReference>
<dbReference type="GO" id="GO:0009007">
    <property type="term" value="F:site-specific DNA-methyltransferase (adenine-specific) activity"/>
    <property type="evidence" value="ECO:0007669"/>
    <property type="project" value="UniProtKB-EC"/>
</dbReference>
<dbReference type="EMBL" id="WBKA01000001">
    <property type="protein sequence ID" value="KAB1633552.1"/>
    <property type="molecule type" value="Genomic_DNA"/>
</dbReference>
<proteinExistence type="predicted"/>
<dbReference type="InterPro" id="IPR029063">
    <property type="entry name" value="SAM-dependent_MTases_sf"/>
</dbReference>
<comment type="catalytic activity">
    <reaction evidence="5">
        <text>a 2'-deoxyadenosine in DNA + S-adenosyl-L-methionine = an N(6)-methyl-2'-deoxyadenosine in DNA + S-adenosyl-L-homocysteine + H(+)</text>
        <dbReference type="Rhea" id="RHEA:15197"/>
        <dbReference type="Rhea" id="RHEA-COMP:12418"/>
        <dbReference type="Rhea" id="RHEA-COMP:12419"/>
        <dbReference type="ChEBI" id="CHEBI:15378"/>
        <dbReference type="ChEBI" id="CHEBI:57856"/>
        <dbReference type="ChEBI" id="CHEBI:59789"/>
        <dbReference type="ChEBI" id="CHEBI:90615"/>
        <dbReference type="ChEBI" id="CHEBI:90616"/>
        <dbReference type="EC" id="2.1.1.72"/>
    </reaction>
</comment>
<evidence type="ECO:0000313" key="9">
    <source>
        <dbReference type="Proteomes" id="UP000481339"/>
    </source>
</evidence>
<accession>A0A7C8FTV7</accession>
<evidence type="ECO:0000256" key="1">
    <source>
        <dbReference type="ARBA" id="ARBA00011900"/>
    </source>
</evidence>
<organism evidence="8 9">
    <name type="scientific">Pseudoclavibacter caeni</name>
    <dbReference type="NCBI Taxonomy" id="908846"/>
    <lineage>
        <taxon>Bacteria</taxon>
        <taxon>Bacillati</taxon>
        <taxon>Actinomycetota</taxon>
        <taxon>Actinomycetes</taxon>
        <taxon>Micrococcales</taxon>
        <taxon>Microbacteriaceae</taxon>
        <taxon>Pseudoclavibacter</taxon>
    </lineage>
</organism>
<dbReference type="Proteomes" id="UP000481339">
    <property type="component" value="Unassembled WGS sequence"/>
</dbReference>
<dbReference type="InterPro" id="IPR050953">
    <property type="entry name" value="N4_N6_ade-DNA_methylase"/>
</dbReference>
<gene>
    <name evidence="8" type="ORF">F8O02_01065</name>
</gene>
<dbReference type="PROSITE" id="PS00092">
    <property type="entry name" value="N6_MTASE"/>
    <property type="match status" value="1"/>
</dbReference>